<dbReference type="AlphaFoldDB" id="A0A315AZR8"/>
<feature type="compositionally biased region" description="Basic and acidic residues" evidence="1">
    <location>
        <begin position="26"/>
        <end position="35"/>
    </location>
</feature>
<dbReference type="EMBL" id="PJQY01000057">
    <property type="protein sequence ID" value="PQQ19746.1"/>
    <property type="molecule type" value="Genomic_DNA"/>
</dbReference>
<evidence type="ECO:0000313" key="2">
    <source>
        <dbReference type="EMBL" id="PQQ19746.1"/>
    </source>
</evidence>
<protein>
    <submittedName>
        <fullName evidence="2">Uncharacterized protein</fullName>
    </submittedName>
</protein>
<reference evidence="2 3" key="1">
    <citation type="submission" date="2018-02" db="EMBL/GenBank/DDBJ databases">
        <title>Draft genome of wild Prunus yedoensis var. nudiflora.</title>
        <authorList>
            <person name="Baek S."/>
            <person name="Kim J.-H."/>
            <person name="Choi K."/>
            <person name="Kim G.-B."/>
            <person name="Cho A."/>
            <person name="Jang H."/>
            <person name="Shin C.-H."/>
            <person name="Yu H.-J."/>
            <person name="Mun J.-H."/>
        </authorList>
    </citation>
    <scope>NUCLEOTIDE SEQUENCE [LARGE SCALE GENOMIC DNA]</scope>
    <source>
        <strain evidence="3">cv. Jeju island</strain>
        <tissue evidence="2">Leaf</tissue>
    </source>
</reference>
<evidence type="ECO:0000256" key="1">
    <source>
        <dbReference type="SAM" id="MobiDB-lite"/>
    </source>
</evidence>
<evidence type="ECO:0000313" key="3">
    <source>
        <dbReference type="Proteomes" id="UP000250321"/>
    </source>
</evidence>
<dbReference type="Proteomes" id="UP000250321">
    <property type="component" value="Unassembled WGS sequence"/>
</dbReference>
<organism evidence="2 3">
    <name type="scientific">Prunus yedoensis var. nudiflora</name>
    <dbReference type="NCBI Taxonomy" id="2094558"/>
    <lineage>
        <taxon>Eukaryota</taxon>
        <taxon>Viridiplantae</taxon>
        <taxon>Streptophyta</taxon>
        <taxon>Embryophyta</taxon>
        <taxon>Tracheophyta</taxon>
        <taxon>Spermatophyta</taxon>
        <taxon>Magnoliopsida</taxon>
        <taxon>eudicotyledons</taxon>
        <taxon>Gunneridae</taxon>
        <taxon>Pentapetalae</taxon>
        <taxon>rosids</taxon>
        <taxon>fabids</taxon>
        <taxon>Rosales</taxon>
        <taxon>Rosaceae</taxon>
        <taxon>Amygdaloideae</taxon>
        <taxon>Amygdaleae</taxon>
        <taxon>Prunus</taxon>
    </lineage>
</organism>
<feature type="region of interest" description="Disordered" evidence="1">
    <location>
        <begin position="1"/>
        <end position="102"/>
    </location>
</feature>
<gene>
    <name evidence="2" type="ORF">Pyn_28332</name>
</gene>
<sequence>MESRSSGWWLRSQVETQPEGMCGGQHNREGARDVEVGENEESGSADMGEGKEKKVEKVNHRERGRGELEGDVMDRWGRLETQGLEKREIRGMGTSKRGDSER</sequence>
<name>A0A315AZR8_PRUYE</name>
<comment type="caution">
    <text evidence="2">The sequence shown here is derived from an EMBL/GenBank/DDBJ whole genome shotgun (WGS) entry which is preliminary data.</text>
</comment>
<accession>A0A315AZR8</accession>
<proteinExistence type="predicted"/>
<keyword evidence="3" id="KW-1185">Reference proteome</keyword>
<feature type="compositionally biased region" description="Basic and acidic residues" evidence="1">
    <location>
        <begin position="48"/>
        <end position="102"/>
    </location>
</feature>